<evidence type="ECO:0000313" key="2">
    <source>
        <dbReference type="EMBL" id="KAL0151175.1"/>
    </source>
</evidence>
<sequence length="63" mass="7032">MEPVKSADVNVTIVSSMDLSSSENAEDLNNWFDSRPDMNDLHVIPLPETPLKPAPKKTKRDPI</sequence>
<dbReference type="EMBL" id="JAMKFB020000258">
    <property type="protein sequence ID" value="KAL0151175.1"/>
    <property type="molecule type" value="Genomic_DNA"/>
</dbReference>
<reference evidence="2 3" key="1">
    <citation type="submission" date="2024-05" db="EMBL/GenBank/DDBJ databases">
        <title>Genome sequencing and assembly of Indian major carp, Cirrhinus mrigala (Hamilton, 1822).</title>
        <authorList>
            <person name="Mohindra V."/>
            <person name="Chowdhury L.M."/>
            <person name="Lal K."/>
            <person name="Jena J.K."/>
        </authorList>
    </citation>
    <scope>NUCLEOTIDE SEQUENCE [LARGE SCALE GENOMIC DNA]</scope>
    <source>
        <strain evidence="2">CM1030</strain>
        <tissue evidence="2">Blood</tissue>
    </source>
</reference>
<evidence type="ECO:0000256" key="1">
    <source>
        <dbReference type="SAM" id="MobiDB-lite"/>
    </source>
</evidence>
<feature type="compositionally biased region" description="Basic residues" evidence="1">
    <location>
        <begin position="54"/>
        <end position="63"/>
    </location>
</feature>
<proteinExistence type="predicted"/>
<protein>
    <submittedName>
        <fullName evidence="2">Uncharacterized protein</fullName>
    </submittedName>
</protein>
<dbReference type="Proteomes" id="UP001529510">
    <property type="component" value="Unassembled WGS sequence"/>
</dbReference>
<comment type="caution">
    <text evidence="2">The sequence shown here is derived from an EMBL/GenBank/DDBJ whole genome shotgun (WGS) entry which is preliminary data.</text>
</comment>
<name>A0ABD0MM44_CIRMR</name>
<organism evidence="2 3">
    <name type="scientific">Cirrhinus mrigala</name>
    <name type="common">Mrigala</name>
    <dbReference type="NCBI Taxonomy" id="683832"/>
    <lineage>
        <taxon>Eukaryota</taxon>
        <taxon>Metazoa</taxon>
        <taxon>Chordata</taxon>
        <taxon>Craniata</taxon>
        <taxon>Vertebrata</taxon>
        <taxon>Euteleostomi</taxon>
        <taxon>Actinopterygii</taxon>
        <taxon>Neopterygii</taxon>
        <taxon>Teleostei</taxon>
        <taxon>Ostariophysi</taxon>
        <taxon>Cypriniformes</taxon>
        <taxon>Cyprinidae</taxon>
        <taxon>Labeoninae</taxon>
        <taxon>Labeonini</taxon>
        <taxon>Cirrhinus</taxon>
    </lineage>
</organism>
<accession>A0ABD0MM44</accession>
<dbReference type="AlphaFoldDB" id="A0ABD0MM44"/>
<keyword evidence="3" id="KW-1185">Reference proteome</keyword>
<feature type="region of interest" description="Disordered" evidence="1">
    <location>
        <begin position="44"/>
        <end position="63"/>
    </location>
</feature>
<gene>
    <name evidence="2" type="ORF">M9458_053688</name>
</gene>
<evidence type="ECO:0000313" key="3">
    <source>
        <dbReference type="Proteomes" id="UP001529510"/>
    </source>
</evidence>